<dbReference type="InterPro" id="IPR027417">
    <property type="entry name" value="P-loop_NTPase"/>
</dbReference>
<organism evidence="7 8">
    <name type="scientific">Nocardioides marinquilinus</name>
    <dbReference type="NCBI Taxonomy" id="1210400"/>
    <lineage>
        <taxon>Bacteria</taxon>
        <taxon>Bacillati</taxon>
        <taxon>Actinomycetota</taxon>
        <taxon>Actinomycetes</taxon>
        <taxon>Propionibacteriales</taxon>
        <taxon>Nocardioidaceae</taxon>
        <taxon>Nocardioides</taxon>
    </lineage>
</organism>
<keyword evidence="3" id="KW-0547">Nucleotide-binding</keyword>
<dbReference type="SMART" id="SM00382">
    <property type="entry name" value="AAA"/>
    <property type="match status" value="1"/>
</dbReference>
<proteinExistence type="inferred from homology"/>
<keyword evidence="4 7" id="KW-0067">ATP-binding</keyword>
<dbReference type="Proteomes" id="UP001500221">
    <property type="component" value="Unassembled WGS sequence"/>
</dbReference>
<dbReference type="InterPro" id="IPR003593">
    <property type="entry name" value="AAA+_ATPase"/>
</dbReference>
<evidence type="ECO:0000256" key="4">
    <source>
        <dbReference type="ARBA" id="ARBA00022840"/>
    </source>
</evidence>
<protein>
    <submittedName>
        <fullName evidence="7">ATP-binding cassette domain-containing protein</fullName>
    </submittedName>
</protein>
<dbReference type="SUPFAM" id="SSF52540">
    <property type="entry name" value="P-loop containing nucleoside triphosphate hydrolases"/>
    <property type="match status" value="1"/>
</dbReference>
<reference evidence="8" key="1">
    <citation type="journal article" date="2019" name="Int. J. Syst. Evol. Microbiol.">
        <title>The Global Catalogue of Microorganisms (GCM) 10K type strain sequencing project: providing services to taxonomists for standard genome sequencing and annotation.</title>
        <authorList>
            <consortium name="The Broad Institute Genomics Platform"/>
            <consortium name="The Broad Institute Genome Sequencing Center for Infectious Disease"/>
            <person name="Wu L."/>
            <person name="Ma J."/>
        </authorList>
    </citation>
    <scope>NUCLEOTIDE SEQUENCE [LARGE SCALE GENOMIC DNA]</scope>
    <source>
        <strain evidence="8">JCM 18459</strain>
    </source>
</reference>
<evidence type="ECO:0000256" key="1">
    <source>
        <dbReference type="ARBA" id="ARBA00005417"/>
    </source>
</evidence>
<evidence type="ECO:0000256" key="2">
    <source>
        <dbReference type="ARBA" id="ARBA00022448"/>
    </source>
</evidence>
<evidence type="ECO:0000313" key="8">
    <source>
        <dbReference type="Proteomes" id="UP001500221"/>
    </source>
</evidence>
<evidence type="ECO:0000256" key="5">
    <source>
        <dbReference type="SAM" id="MobiDB-lite"/>
    </source>
</evidence>
<accession>A0ABP9PKK5</accession>
<name>A0ABP9PKK5_9ACTN</name>
<evidence type="ECO:0000259" key="6">
    <source>
        <dbReference type="PROSITE" id="PS50893"/>
    </source>
</evidence>
<keyword evidence="2" id="KW-0813">Transport</keyword>
<feature type="domain" description="ABC transporter" evidence="6">
    <location>
        <begin position="2"/>
        <end position="228"/>
    </location>
</feature>
<comment type="similarity">
    <text evidence="1">Belongs to the ABC transporter superfamily.</text>
</comment>
<feature type="compositionally biased region" description="Low complexity" evidence="5">
    <location>
        <begin position="300"/>
        <end position="309"/>
    </location>
</feature>
<keyword evidence="8" id="KW-1185">Reference proteome</keyword>
<dbReference type="GO" id="GO:0005524">
    <property type="term" value="F:ATP binding"/>
    <property type="evidence" value="ECO:0007669"/>
    <property type="project" value="UniProtKB-KW"/>
</dbReference>
<feature type="region of interest" description="Disordered" evidence="5">
    <location>
        <begin position="297"/>
        <end position="342"/>
    </location>
</feature>
<evidence type="ECO:0000256" key="3">
    <source>
        <dbReference type="ARBA" id="ARBA00022741"/>
    </source>
</evidence>
<dbReference type="Gene3D" id="3.40.50.300">
    <property type="entry name" value="P-loop containing nucleotide triphosphate hydrolases"/>
    <property type="match status" value="1"/>
</dbReference>
<sequence length="342" mass="35894">MITVERLTRRYGAFTAVDDVSFVCQPGRVTGFLGPNGAGKTTTMRILVGLTSASQGQALVGGRRYQDIPNPGRHVGVLLDAGAQHGGRTGREILRLGATTMGLPSSRVEEMLDLVSLTPGEAKRRLRHYSLGMKQRLGIAHALLGDPQVLILDEPANGLDPAGIRWMRGLLKGYADRGGTVLLSSHLLHEVEQIADEMILIGRGRIVAQGDKKTLLEANRGTRKAITQVTSLDDARLAGLLRERGLEVTAGPAGLTVAAASVDVGRVAAEHQVVLTELGSQQGGLEDLFLELTSDTQREGAGFPPGGYAAPPPPHGPPPGYGYGPPPGGMPPPPAPPTGAPR</sequence>
<dbReference type="EMBL" id="BAABKG010000002">
    <property type="protein sequence ID" value="GAA5146634.1"/>
    <property type="molecule type" value="Genomic_DNA"/>
</dbReference>
<evidence type="ECO:0000313" key="7">
    <source>
        <dbReference type="EMBL" id="GAA5146634.1"/>
    </source>
</evidence>
<dbReference type="RefSeq" id="WP_345457157.1">
    <property type="nucleotide sequence ID" value="NZ_BAABKG010000002.1"/>
</dbReference>
<feature type="compositionally biased region" description="Pro residues" evidence="5">
    <location>
        <begin position="310"/>
        <end position="342"/>
    </location>
</feature>
<gene>
    <name evidence="7" type="ORF">GCM10023340_17800</name>
</gene>
<dbReference type="Pfam" id="PF00005">
    <property type="entry name" value="ABC_tran"/>
    <property type="match status" value="1"/>
</dbReference>
<dbReference type="PROSITE" id="PS50893">
    <property type="entry name" value="ABC_TRANSPORTER_2"/>
    <property type="match status" value="1"/>
</dbReference>
<dbReference type="PANTHER" id="PTHR43335:SF4">
    <property type="entry name" value="ABC TRANSPORTER, ATP-BINDING PROTEIN"/>
    <property type="match status" value="1"/>
</dbReference>
<dbReference type="PANTHER" id="PTHR43335">
    <property type="entry name" value="ABC TRANSPORTER, ATP-BINDING PROTEIN"/>
    <property type="match status" value="1"/>
</dbReference>
<comment type="caution">
    <text evidence="7">The sequence shown here is derived from an EMBL/GenBank/DDBJ whole genome shotgun (WGS) entry which is preliminary data.</text>
</comment>
<dbReference type="InterPro" id="IPR003439">
    <property type="entry name" value="ABC_transporter-like_ATP-bd"/>
</dbReference>